<proteinExistence type="predicted"/>
<dbReference type="Proteomes" id="UP000037069">
    <property type="component" value="Unassembled WGS sequence"/>
</dbReference>
<dbReference type="EMBL" id="JRES01001166">
    <property type="protein sequence ID" value="KNC24917.1"/>
    <property type="molecule type" value="Genomic_DNA"/>
</dbReference>
<reference evidence="1 2" key="1">
    <citation type="journal article" date="2015" name="Nat. Commun.">
        <title>Lucilia cuprina genome unlocks parasitic fly biology to underpin future interventions.</title>
        <authorList>
            <person name="Anstead C.A."/>
            <person name="Korhonen P.K."/>
            <person name="Young N.D."/>
            <person name="Hall R.S."/>
            <person name="Jex A.R."/>
            <person name="Murali S.C."/>
            <person name="Hughes D.S."/>
            <person name="Lee S.F."/>
            <person name="Perry T."/>
            <person name="Stroehlein A.J."/>
            <person name="Ansell B.R."/>
            <person name="Breugelmans B."/>
            <person name="Hofmann A."/>
            <person name="Qu J."/>
            <person name="Dugan S."/>
            <person name="Lee S.L."/>
            <person name="Chao H."/>
            <person name="Dinh H."/>
            <person name="Han Y."/>
            <person name="Doddapaneni H.V."/>
            <person name="Worley K.C."/>
            <person name="Muzny D.M."/>
            <person name="Ioannidis P."/>
            <person name="Waterhouse R.M."/>
            <person name="Zdobnov E.M."/>
            <person name="James P.J."/>
            <person name="Bagnall N.H."/>
            <person name="Kotze A.C."/>
            <person name="Gibbs R.A."/>
            <person name="Richards S."/>
            <person name="Batterham P."/>
            <person name="Gasser R.B."/>
        </authorList>
    </citation>
    <scope>NUCLEOTIDE SEQUENCE [LARGE SCALE GENOMIC DNA]</scope>
    <source>
        <strain evidence="1 2">LS</strain>
        <tissue evidence="1">Full body</tissue>
    </source>
</reference>
<gene>
    <name evidence="1" type="ORF">FF38_05659</name>
</gene>
<keyword evidence="2" id="KW-1185">Reference proteome</keyword>
<name>A0A0L0BY20_LUCCU</name>
<sequence>MKNPILMLLQFRGKEVLPVPIEKNLFIPDLPQRVLYGTLLEILNVGIWYKQIAEKSTAYVNVQSVECQKKKKTMRTSGSVCIKPLRSIKAIKYGREILNQNCFMSNCIEVFVFFTIYVRLGYKTSDYVVAKRFLSTKKCFLENHRSQIDFLNQFNLQEFLMFGRSNQKSLTLNILFTPGVCS</sequence>
<organism evidence="1 2">
    <name type="scientific">Lucilia cuprina</name>
    <name type="common">Green bottle fly</name>
    <name type="synonym">Australian sheep blowfly</name>
    <dbReference type="NCBI Taxonomy" id="7375"/>
    <lineage>
        <taxon>Eukaryota</taxon>
        <taxon>Metazoa</taxon>
        <taxon>Ecdysozoa</taxon>
        <taxon>Arthropoda</taxon>
        <taxon>Hexapoda</taxon>
        <taxon>Insecta</taxon>
        <taxon>Pterygota</taxon>
        <taxon>Neoptera</taxon>
        <taxon>Endopterygota</taxon>
        <taxon>Diptera</taxon>
        <taxon>Brachycera</taxon>
        <taxon>Muscomorpha</taxon>
        <taxon>Oestroidea</taxon>
        <taxon>Calliphoridae</taxon>
        <taxon>Luciliinae</taxon>
        <taxon>Lucilia</taxon>
    </lineage>
</organism>
<evidence type="ECO:0000313" key="1">
    <source>
        <dbReference type="EMBL" id="KNC24917.1"/>
    </source>
</evidence>
<evidence type="ECO:0000313" key="2">
    <source>
        <dbReference type="Proteomes" id="UP000037069"/>
    </source>
</evidence>
<dbReference type="AlphaFoldDB" id="A0A0L0BY20"/>
<accession>A0A0L0BY20</accession>
<protein>
    <submittedName>
        <fullName evidence="1">Uncharacterized protein</fullName>
    </submittedName>
</protein>
<comment type="caution">
    <text evidence="1">The sequence shown here is derived from an EMBL/GenBank/DDBJ whole genome shotgun (WGS) entry which is preliminary data.</text>
</comment>